<dbReference type="InterPro" id="IPR011991">
    <property type="entry name" value="ArsR-like_HTH"/>
</dbReference>
<dbReference type="SUPFAM" id="SSF46785">
    <property type="entry name" value="Winged helix' DNA-binding domain"/>
    <property type="match status" value="1"/>
</dbReference>
<accession>A0A931J369</accession>
<proteinExistence type="predicted"/>
<dbReference type="GO" id="GO:0006355">
    <property type="term" value="P:regulation of DNA-templated transcription"/>
    <property type="evidence" value="ECO:0007669"/>
    <property type="project" value="UniProtKB-ARBA"/>
</dbReference>
<dbReference type="Proteomes" id="UP000613266">
    <property type="component" value="Unassembled WGS sequence"/>
</dbReference>
<keyword evidence="1" id="KW-0805">Transcription regulation</keyword>
<dbReference type="Gene3D" id="1.10.10.10">
    <property type="entry name" value="Winged helix-like DNA-binding domain superfamily/Winged helix DNA-binding domain"/>
    <property type="match status" value="1"/>
</dbReference>
<evidence type="ECO:0000256" key="2">
    <source>
        <dbReference type="ARBA" id="ARBA00023125"/>
    </source>
</evidence>
<feature type="domain" description="HTH hxlR-type" evidence="4">
    <location>
        <begin position="17"/>
        <end position="115"/>
    </location>
</feature>
<gene>
    <name evidence="5" type="ORF">I7X39_00415</name>
</gene>
<dbReference type="GO" id="GO:0003677">
    <property type="term" value="F:DNA binding"/>
    <property type="evidence" value="ECO:0007669"/>
    <property type="project" value="UniProtKB-KW"/>
</dbReference>
<evidence type="ECO:0000259" key="4">
    <source>
        <dbReference type="PROSITE" id="PS51118"/>
    </source>
</evidence>
<sequence>MPKPPAAPPTDLAWKSCAVSTALEVMGGRWKAVILFYLLGGTRRFSEIQRYLPGVSQRVLTQQLRELEADGVLHREAYPEVPPRVEYSLTEFGRSLREPLLALRDWGERHRQQVAALRQP</sequence>
<dbReference type="EMBL" id="JAEDAK010000001">
    <property type="protein sequence ID" value="MBH9575355.1"/>
    <property type="molecule type" value="Genomic_DNA"/>
</dbReference>
<dbReference type="InterPro" id="IPR036388">
    <property type="entry name" value="WH-like_DNA-bd_sf"/>
</dbReference>
<keyword evidence="3" id="KW-0804">Transcription</keyword>
<dbReference type="RefSeq" id="WP_198108980.1">
    <property type="nucleotide sequence ID" value="NZ_JAEDAK010000001.1"/>
</dbReference>
<dbReference type="PANTHER" id="PTHR33204:SF29">
    <property type="entry name" value="TRANSCRIPTIONAL REGULATOR"/>
    <property type="match status" value="1"/>
</dbReference>
<organism evidence="5 6">
    <name type="scientific">Inhella proteolytica</name>
    <dbReference type="NCBI Taxonomy" id="2795029"/>
    <lineage>
        <taxon>Bacteria</taxon>
        <taxon>Pseudomonadati</taxon>
        <taxon>Pseudomonadota</taxon>
        <taxon>Betaproteobacteria</taxon>
        <taxon>Burkholderiales</taxon>
        <taxon>Sphaerotilaceae</taxon>
        <taxon>Inhella</taxon>
    </lineage>
</organism>
<evidence type="ECO:0000256" key="3">
    <source>
        <dbReference type="ARBA" id="ARBA00023163"/>
    </source>
</evidence>
<evidence type="ECO:0000256" key="1">
    <source>
        <dbReference type="ARBA" id="ARBA00023015"/>
    </source>
</evidence>
<evidence type="ECO:0000313" key="5">
    <source>
        <dbReference type="EMBL" id="MBH9575355.1"/>
    </source>
</evidence>
<protein>
    <submittedName>
        <fullName evidence="5">Helix-turn-helix transcriptional regulator</fullName>
    </submittedName>
</protein>
<evidence type="ECO:0000313" key="6">
    <source>
        <dbReference type="Proteomes" id="UP000613266"/>
    </source>
</evidence>
<name>A0A931J369_9BURK</name>
<keyword evidence="2" id="KW-0238">DNA-binding</keyword>
<dbReference type="CDD" id="cd00090">
    <property type="entry name" value="HTH_ARSR"/>
    <property type="match status" value="1"/>
</dbReference>
<comment type="caution">
    <text evidence="5">The sequence shown here is derived from an EMBL/GenBank/DDBJ whole genome shotgun (WGS) entry which is preliminary data.</text>
</comment>
<dbReference type="AlphaFoldDB" id="A0A931J369"/>
<dbReference type="InterPro" id="IPR002577">
    <property type="entry name" value="HTH_HxlR"/>
</dbReference>
<dbReference type="InterPro" id="IPR036390">
    <property type="entry name" value="WH_DNA-bd_sf"/>
</dbReference>
<reference evidence="5" key="1">
    <citation type="submission" date="2020-12" db="EMBL/GenBank/DDBJ databases">
        <title>The genome sequence of Inhella sp. 1Y17.</title>
        <authorList>
            <person name="Liu Y."/>
        </authorList>
    </citation>
    <scope>NUCLEOTIDE SEQUENCE</scope>
    <source>
        <strain evidence="5">1Y17</strain>
    </source>
</reference>
<dbReference type="Pfam" id="PF01638">
    <property type="entry name" value="HxlR"/>
    <property type="match status" value="1"/>
</dbReference>
<dbReference type="PANTHER" id="PTHR33204">
    <property type="entry name" value="TRANSCRIPTIONAL REGULATOR, MARR FAMILY"/>
    <property type="match status" value="1"/>
</dbReference>
<keyword evidence="6" id="KW-1185">Reference proteome</keyword>
<dbReference type="PROSITE" id="PS51118">
    <property type="entry name" value="HTH_HXLR"/>
    <property type="match status" value="1"/>
</dbReference>